<organism evidence="1 2">
    <name type="scientific">Thelohanellus kitauei</name>
    <name type="common">Myxosporean</name>
    <dbReference type="NCBI Taxonomy" id="669202"/>
    <lineage>
        <taxon>Eukaryota</taxon>
        <taxon>Metazoa</taxon>
        <taxon>Cnidaria</taxon>
        <taxon>Myxozoa</taxon>
        <taxon>Myxosporea</taxon>
        <taxon>Bivalvulida</taxon>
        <taxon>Platysporina</taxon>
        <taxon>Myxobolidae</taxon>
        <taxon>Thelohanellus</taxon>
    </lineage>
</organism>
<accession>A0A0C2MCB6</accession>
<protein>
    <submittedName>
        <fullName evidence="1">Uncharacterized protein</fullName>
    </submittedName>
</protein>
<dbReference type="Proteomes" id="UP000031668">
    <property type="component" value="Unassembled WGS sequence"/>
</dbReference>
<reference evidence="1 2" key="1">
    <citation type="journal article" date="2014" name="Genome Biol. Evol.">
        <title>The genome of the myxosporean Thelohanellus kitauei shows adaptations to nutrient acquisition within its fish host.</title>
        <authorList>
            <person name="Yang Y."/>
            <person name="Xiong J."/>
            <person name="Zhou Z."/>
            <person name="Huo F."/>
            <person name="Miao W."/>
            <person name="Ran C."/>
            <person name="Liu Y."/>
            <person name="Zhang J."/>
            <person name="Feng J."/>
            <person name="Wang M."/>
            <person name="Wang M."/>
            <person name="Wang L."/>
            <person name="Yao B."/>
        </authorList>
    </citation>
    <scope>NUCLEOTIDE SEQUENCE [LARGE SCALE GENOMIC DNA]</scope>
    <source>
        <strain evidence="1">Wuqing</strain>
    </source>
</reference>
<keyword evidence="2" id="KW-1185">Reference proteome</keyword>
<sequence length="149" mass="17083">MYEDLKSKHLTIINDDFIKSVFSGLQSYLLNTSKNQEPEVFETNAYNVYKQVMASTLHSFNESNYLEKNTAHTFMGKCNANPSNFTTIDVRHTNSETMHDTNVSSNIPDQTNTGHIIPIDALLKFFTLIYELKFIFGDINSKLDNFNLL</sequence>
<gene>
    <name evidence="1" type="ORF">RF11_14141</name>
</gene>
<dbReference type="AlphaFoldDB" id="A0A0C2MCB6"/>
<proteinExistence type="predicted"/>
<evidence type="ECO:0000313" key="1">
    <source>
        <dbReference type="EMBL" id="KII61984.1"/>
    </source>
</evidence>
<evidence type="ECO:0000313" key="2">
    <source>
        <dbReference type="Proteomes" id="UP000031668"/>
    </source>
</evidence>
<name>A0A0C2MCB6_THEKT</name>
<dbReference type="EMBL" id="JWZT01005158">
    <property type="protein sequence ID" value="KII61984.1"/>
    <property type="molecule type" value="Genomic_DNA"/>
</dbReference>
<comment type="caution">
    <text evidence="1">The sequence shown here is derived from an EMBL/GenBank/DDBJ whole genome shotgun (WGS) entry which is preliminary data.</text>
</comment>